<evidence type="ECO:0000256" key="1">
    <source>
        <dbReference type="ARBA" id="ARBA00007074"/>
    </source>
</evidence>
<feature type="domain" description="NlpC/P60" evidence="6">
    <location>
        <begin position="63"/>
        <end position="195"/>
    </location>
</feature>
<evidence type="ECO:0000256" key="4">
    <source>
        <dbReference type="ARBA" id="ARBA00022807"/>
    </source>
</evidence>
<evidence type="ECO:0000256" key="3">
    <source>
        <dbReference type="ARBA" id="ARBA00022801"/>
    </source>
</evidence>
<feature type="compositionally biased region" description="Polar residues" evidence="5">
    <location>
        <begin position="1"/>
        <end position="14"/>
    </location>
</feature>
<dbReference type="GO" id="GO:0006508">
    <property type="term" value="P:proteolysis"/>
    <property type="evidence" value="ECO:0007669"/>
    <property type="project" value="UniProtKB-KW"/>
</dbReference>
<dbReference type="PROSITE" id="PS51935">
    <property type="entry name" value="NLPC_P60"/>
    <property type="match status" value="1"/>
</dbReference>
<dbReference type="EMBL" id="POUA01000639">
    <property type="protein sequence ID" value="PZG19244.1"/>
    <property type="molecule type" value="Genomic_DNA"/>
</dbReference>
<feature type="region of interest" description="Disordered" evidence="5">
    <location>
        <begin position="1"/>
        <end position="21"/>
    </location>
</feature>
<dbReference type="InterPro" id="IPR038765">
    <property type="entry name" value="Papain-like_cys_pep_sf"/>
</dbReference>
<dbReference type="InterPro" id="IPR051794">
    <property type="entry name" value="PG_Endopeptidase_C40"/>
</dbReference>
<comment type="caution">
    <text evidence="7">The sequence shown here is derived from an EMBL/GenBank/DDBJ whole genome shotgun (WGS) entry which is preliminary data.</text>
</comment>
<reference evidence="7 8" key="1">
    <citation type="submission" date="2018-01" db="EMBL/GenBank/DDBJ databases">
        <title>Draft genome sequence of Sphaerisporangium sp. 7K107.</title>
        <authorList>
            <person name="Sahin N."/>
            <person name="Saygin H."/>
            <person name="Ay H."/>
        </authorList>
    </citation>
    <scope>NUCLEOTIDE SEQUENCE [LARGE SCALE GENOMIC DNA]</scope>
    <source>
        <strain evidence="7 8">7K107</strain>
    </source>
</reference>
<evidence type="ECO:0000259" key="6">
    <source>
        <dbReference type="PROSITE" id="PS51935"/>
    </source>
</evidence>
<name>A0A2W2FWM2_9ACTN</name>
<dbReference type="Pfam" id="PF00877">
    <property type="entry name" value="NLPC_P60"/>
    <property type="match status" value="1"/>
</dbReference>
<dbReference type="InterPro" id="IPR000064">
    <property type="entry name" value="NLP_P60_dom"/>
</dbReference>
<keyword evidence="3" id="KW-0378">Hydrolase</keyword>
<evidence type="ECO:0000313" key="7">
    <source>
        <dbReference type="EMBL" id="PZG19244.1"/>
    </source>
</evidence>
<keyword evidence="4" id="KW-0788">Thiol protease</keyword>
<accession>A0A2W2FWM2</accession>
<proteinExistence type="inferred from homology"/>
<sequence>MSPRQMANAQTTQRSAHHDTYARHATQAQAIVSTLGAHNKTVNVVMTTLCSSQALRAQGGPTSSHRAIAVRAALAMLGIPYSWGGGGPTGPTYGIGRGARTRGFDCSGLTEYAWSQAGVRIGTTTYEQWRVGSPVPKGKISPGDLVFYETDPARSGPDHVGLAISATHMVNAPHTGAVVRIDPINRTGYLAAIRL</sequence>
<organism evidence="7 8">
    <name type="scientific">Spongiactinospora gelatinilytica</name>
    <dbReference type="NCBI Taxonomy" id="2666298"/>
    <lineage>
        <taxon>Bacteria</taxon>
        <taxon>Bacillati</taxon>
        <taxon>Actinomycetota</taxon>
        <taxon>Actinomycetes</taxon>
        <taxon>Streptosporangiales</taxon>
        <taxon>Streptosporangiaceae</taxon>
        <taxon>Spongiactinospora</taxon>
    </lineage>
</organism>
<keyword evidence="8" id="KW-1185">Reference proteome</keyword>
<dbReference type="AlphaFoldDB" id="A0A2W2FWM2"/>
<dbReference type="GO" id="GO:0008234">
    <property type="term" value="F:cysteine-type peptidase activity"/>
    <property type="evidence" value="ECO:0007669"/>
    <property type="project" value="UniProtKB-KW"/>
</dbReference>
<dbReference type="SUPFAM" id="SSF54001">
    <property type="entry name" value="Cysteine proteinases"/>
    <property type="match status" value="1"/>
</dbReference>
<dbReference type="PANTHER" id="PTHR47359:SF3">
    <property type="entry name" value="NLP_P60 DOMAIN-CONTAINING PROTEIN-RELATED"/>
    <property type="match status" value="1"/>
</dbReference>
<protein>
    <recommendedName>
        <fullName evidence="6">NlpC/P60 domain-containing protein</fullName>
    </recommendedName>
</protein>
<evidence type="ECO:0000256" key="5">
    <source>
        <dbReference type="SAM" id="MobiDB-lite"/>
    </source>
</evidence>
<dbReference type="Proteomes" id="UP000248544">
    <property type="component" value="Unassembled WGS sequence"/>
</dbReference>
<comment type="similarity">
    <text evidence="1">Belongs to the peptidase C40 family.</text>
</comment>
<dbReference type="PANTHER" id="PTHR47359">
    <property type="entry name" value="PEPTIDOGLYCAN DL-ENDOPEPTIDASE CWLO"/>
    <property type="match status" value="1"/>
</dbReference>
<evidence type="ECO:0000256" key="2">
    <source>
        <dbReference type="ARBA" id="ARBA00022670"/>
    </source>
</evidence>
<keyword evidence="2" id="KW-0645">Protease</keyword>
<dbReference type="Gene3D" id="3.90.1720.10">
    <property type="entry name" value="endopeptidase domain like (from Nostoc punctiforme)"/>
    <property type="match status" value="1"/>
</dbReference>
<evidence type="ECO:0000313" key="8">
    <source>
        <dbReference type="Proteomes" id="UP000248544"/>
    </source>
</evidence>
<gene>
    <name evidence="7" type="ORF">C1I98_38035</name>
</gene>